<evidence type="ECO:0000259" key="1">
    <source>
        <dbReference type="Pfam" id="PF06985"/>
    </source>
</evidence>
<keyword evidence="3" id="KW-1185">Reference proteome</keyword>
<dbReference type="AlphaFoldDB" id="A0AAN7Z2F7"/>
<gene>
    <name evidence="2" type="ORF">RRF57_002392</name>
</gene>
<comment type="caution">
    <text evidence="2">The sequence shown here is derived from an EMBL/GenBank/DDBJ whole genome shotgun (WGS) entry which is preliminary data.</text>
</comment>
<protein>
    <recommendedName>
        <fullName evidence="1">Heterokaryon incompatibility domain-containing protein</fullName>
    </recommendedName>
</protein>
<organism evidence="2 3">
    <name type="scientific">Xylaria bambusicola</name>
    <dbReference type="NCBI Taxonomy" id="326684"/>
    <lineage>
        <taxon>Eukaryota</taxon>
        <taxon>Fungi</taxon>
        <taxon>Dikarya</taxon>
        <taxon>Ascomycota</taxon>
        <taxon>Pezizomycotina</taxon>
        <taxon>Sordariomycetes</taxon>
        <taxon>Xylariomycetidae</taxon>
        <taxon>Xylariales</taxon>
        <taxon>Xylariaceae</taxon>
        <taxon>Xylaria</taxon>
    </lineage>
</organism>
<dbReference type="InterPro" id="IPR010730">
    <property type="entry name" value="HET"/>
</dbReference>
<dbReference type="Proteomes" id="UP001305414">
    <property type="component" value="Unassembled WGS sequence"/>
</dbReference>
<feature type="domain" description="Heterokaryon incompatibility" evidence="1">
    <location>
        <begin position="142"/>
        <end position="306"/>
    </location>
</feature>
<dbReference type="InterPro" id="IPR052895">
    <property type="entry name" value="HetReg/Transcr_Mod"/>
</dbReference>
<evidence type="ECO:0000313" key="3">
    <source>
        <dbReference type="Proteomes" id="UP001305414"/>
    </source>
</evidence>
<sequence>MQELHYNPLNPYEIRVIRLFTEADHPVHATGPLHCHILHVPLEDSYLVNSYNATKGLSRTWPVTVDNAFDKQSTFPRPPDYAQLFEHDLWERCFPFARTPEFPHLKVPERLRITKANRMATRWPRDQNIKHDRTWRYAWGDFVALSYVWGDPSVKREIFVDGVPVPVTASLEAALRELRNRVRIQEGFLIWADALCINQEDLDERAAQVARMKDIYRAAWQVVIWLGPEQHDSDLAIVTLRYMSLQLQHKGDMSIFYRRVRLNIVRLPFWQWQHTHTTLNIQKHALEAIYHLLARPYWRRLWIIQEVALGATNSPVLCGHSSIRLIDISNALQFIKGDAAALGQFIVMSARGWHKFVKRWDNAIGDTHQISEKPWERPLAIASLQDPGRQFSTIKSDIYDMLVLVSEANASDERDRVYGMLSLPQVAQKIQLIPDYNRTASETFVLFSANLHLSRNLNGLRLVNSAVPAIGTRYLKSMHFSRPRKPKFIHRHRVVHPGCNHDLPSWAICWSCPRNPAEPLRNVGTVSRLASTDSPSISGNILTIQGVIFDTISTLSAFHPTESDTSYPWNAPNPPTSPYGSHDATREALARTLIGNFEGSEDHGLDPYRAILDWRLWSSSIQGDIKNLFGLQNFYYRNKTLQLFRTWTLESLIRLPESTTPWLVPRTATYREVLLGARRLLRWRRLVTTNSGYLGLVPAATRAGDVIVLIPGCDTPLVLRAIANKEGKGKFSVVGEARIQWVMEDEVDRRLNEAGGTMDSISIV</sequence>
<dbReference type="PANTHER" id="PTHR24148">
    <property type="entry name" value="ANKYRIN REPEAT DOMAIN-CONTAINING PROTEIN 39 HOMOLOG-RELATED"/>
    <property type="match status" value="1"/>
</dbReference>
<evidence type="ECO:0000313" key="2">
    <source>
        <dbReference type="EMBL" id="KAK5626677.1"/>
    </source>
</evidence>
<dbReference type="EMBL" id="JAWHQM010000004">
    <property type="protein sequence ID" value="KAK5626677.1"/>
    <property type="molecule type" value="Genomic_DNA"/>
</dbReference>
<proteinExistence type="predicted"/>
<dbReference type="Pfam" id="PF26639">
    <property type="entry name" value="Het-6_barrel"/>
    <property type="match status" value="1"/>
</dbReference>
<accession>A0AAN7Z2F7</accession>
<dbReference type="PANTHER" id="PTHR24148:SF77">
    <property type="entry name" value="HETEROKARYON INCOMPATIBILITY DOMAIN-CONTAINING PROTEIN"/>
    <property type="match status" value="1"/>
</dbReference>
<reference evidence="2 3" key="1">
    <citation type="submission" date="2023-10" db="EMBL/GenBank/DDBJ databases">
        <title>Draft genome sequence of Xylaria bambusicola isolate GMP-LS, the root and basal stem rot pathogen of sugarcane in Indonesia.</title>
        <authorList>
            <person name="Selvaraj P."/>
            <person name="Muralishankar V."/>
            <person name="Muruganantham S."/>
            <person name="Sp S."/>
            <person name="Haryani S."/>
            <person name="Lau K.J.X."/>
            <person name="Naqvi N.I."/>
        </authorList>
    </citation>
    <scope>NUCLEOTIDE SEQUENCE [LARGE SCALE GENOMIC DNA]</scope>
    <source>
        <strain evidence="2">GMP-LS</strain>
    </source>
</reference>
<dbReference type="Pfam" id="PF06985">
    <property type="entry name" value="HET"/>
    <property type="match status" value="1"/>
</dbReference>
<name>A0AAN7Z2F7_9PEZI</name>